<gene>
    <name evidence="2" type="ORF">BpHYR1_012339</name>
</gene>
<keyword evidence="1" id="KW-0812">Transmembrane</keyword>
<keyword evidence="3" id="KW-1185">Reference proteome</keyword>
<keyword evidence="1" id="KW-0472">Membrane</keyword>
<comment type="caution">
    <text evidence="2">The sequence shown here is derived from an EMBL/GenBank/DDBJ whole genome shotgun (WGS) entry which is preliminary data.</text>
</comment>
<evidence type="ECO:0000256" key="1">
    <source>
        <dbReference type="SAM" id="Phobius"/>
    </source>
</evidence>
<dbReference type="AlphaFoldDB" id="A0A3M7PU59"/>
<keyword evidence="1" id="KW-1133">Transmembrane helix</keyword>
<name>A0A3M7PU59_BRAPC</name>
<sequence>MSFLFRLYQEHLAQLSPNNCPKHTDVASSNRRILGCLSKARAIATQYFRQTLNSVIDISRLSNLYNFVYINIFFIYFTIAYIFSDAQFNEKDDI</sequence>
<protein>
    <submittedName>
        <fullName evidence="2">Uncharacterized protein</fullName>
    </submittedName>
</protein>
<organism evidence="2 3">
    <name type="scientific">Brachionus plicatilis</name>
    <name type="common">Marine rotifer</name>
    <name type="synonym">Brachionus muelleri</name>
    <dbReference type="NCBI Taxonomy" id="10195"/>
    <lineage>
        <taxon>Eukaryota</taxon>
        <taxon>Metazoa</taxon>
        <taxon>Spiralia</taxon>
        <taxon>Gnathifera</taxon>
        <taxon>Rotifera</taxon>
        <taxon>Eurotatoria</taxon>
        <taxon>Monogononta</taxon>
        <taxon>Pseudotrocha</taxon>
        <taxon>Ploima</taxon>
        <taxon>Brachionidae</taxon>
        <taxon>Brachionus</taxon>
    </lineage>
</organism>
<dbReference type="Proteomes" id="UP000276133">
    <property type="component" value="Unassembled WGS sequence"/>
</dbReference>
<dbReference type="EMBL" id="REGN01008783">
    <property type="protein sequence ID" value="RNA02702.1"/>
    <property type="molecule type" value="Genomic_DNA"/>
</dbReference>
<proteinExistence type="predicted"/>
<evidence type="ECO:0000313" key="2">
    <source>
        <dbReference type="EMBL" id="RNA02702.1"/>
    </source>
</evidence>
<evidence type="ECO:0000313" key="3">
    <source>
        <dbReference type="Proteomes" id="UP000276133"/>
    </source>
</evidence>
<accession>A0A3M7PU59</accession>
<reference evidence="2 3" key="1">
    <citation type="journal article" date="2018" name="Sci. Rep.">
        <title>Genomic signatures of local adaptation to the degree of environmental predictability in rotifers.</title>
        <authorList>
            <person name="Franch-Gras L."/>
            <person name="Hahn C."/>
            <person name="Garcia-Roger E.M."/>
            <person name="Carmona M.J."/>
            <person name="Serra M."/>
            <person name="Gomez A."/>
        </authorList>
    </citation>
    <scope>NUCLEOTIDE SEQUENCE [LARGE SCALE GENOMIC DNA]</scope>
    <source>
        <strain evidence="2">HYR1</strain>
    </source>
</reference>
<feature type="transmembrane region" description="Helical" evidence="1">
    <location>
        <begin position="64"/>
        <end position="83"/>
    </location>
</feature>